<feature type="chain" id="PRO_5032701439" description="DUF1264-domain-containing protein" evidence="3">
    <location>
        <begin position="19"/>
        <end position="265"/>
    </location>
</feature>
<feature type="region of interest" description="Disordered" evidence="2">
    <location>
        <begin position="24"/>
        <end position="50"/>
    </location>
</feature>
<accession>A0A815N0B1</accession>
<name>A0A815N0B1_ADIRI</name>
<dbReference type="PANTHER" id="PTHR31360:SF0">
    <property type="entry name" value="OIL BODY-ASSOCIATED PROTEIN 1B"/>
    <property type="match status" value="1"/>
</dbReference>
<keyword evidence="3" id="KW-0732">Signal</keyword>
<keyword evidence="5" id="KW-1185">Reference proteome</keyword>
<dbReference type="Pfam" id="PF06884">
    <property type="entry name" value="DUF1264"/>
    <property type="match status" value="1"/>
</dbReference>
<evidence type="ECO:0008006" key="6">
    <source>
        <dbReference type="Google" id="ProtNLM"/>
    </source>
</evidence>
<organism evidence="4 5">
    <name type="scientific">Adineta ricciae</name>
    <name type="common">Rotifer</name>
    <dbReference type="NCBI Taxonomy" id="249248"/>
    <lineage>
        <taxon>Eukaryota</taxon>
        <taxon>Metazoa</taxon>
        <taxon>Spiralia</taxon>
        <taxon>Gnathifera</taxon>
        <taxon>Rotifera</taxon>
        <taxon>Eurotatoria</taxon>
        <taxon>Bdelloidea</taxon>
        <taxon>Adinetida</taxon>
        <taxon>Adinetidae</taxon>
        <taxon>Adineta</taxon>
    </lineage>
</organism>
<reference evidence="4" key="1">
    <citation type="submission" date="2021-02" db="EMBL/GenBank/DDBJ databases">
        <authorList>
            <person name="Nowell W R."/>
        </authorList>
    </citation>
    <scope>NUCLEOTIDE SEQUENCE</scope>
</reference>
<dbReference type="Proteomes" id="UP000663828">
    <property type="component" value="Unassembled WGS sequence"/>
</dbReference>
<protein>
    <recommendedName>
        <fullName evidence="6">DUF1264-domain-containing protein</fullName>
    </recommendedName>
</protein>
<dbReference type="EMBL" id="CAJNOR010003606">
    <property type="protein sequence ID" value="CAF1430048.1"/>
    <property type="molecule type" value="Genomic_DNA"/>
</dbReference>
<sequence length="265" mass="30003">MRRFLGLAVAFGAGLGAAKLTQWKPVSSEQQSSGHQHDHHHHQHTPGSKMTLKGHVLDMGARMAGHFAPVNTIHQHVCGFHFYSGDMTRQLIAHHYCSHINQDVRQCVIYDSDRPDARLIGVEYIISEELFNQLPAEEKKLWHSHVYEVKSGTLVTPGVPDVAEREVMKELIHTYGKTFHTWQIDRGDPLPLGVPQLMMAFNQDGQLNPELVRQRDEYYKISAEEKKRSRADIQTPAVNKDADAWSKSGKAVQVTITESKMKLVK</sequence>
<comment type="caution">
    <text evidence="4">The sequence shown here is derived from an EMBL/GenBank/DDBJ whole genome shotgun (WGS) entry which is preliminary data.</text>
</comment>
<dbReference type="PANTHER" id="PTHR31360">
    <property type="match status" value="1"/>
</dbReference>
<evidence type="ECO:0000256" key="1">
    <source>
        <dbReference type="ARBA" id="ARBA00009740"/>
    </source>
</evidence>
<evidence type="ECO:0000256" key="3">
    <source>
        <dbReference type="SAM" id="SignalP"/>
    </source>
</evidence>
<gene>
    <name evidence="4" type="ORF">XAT740_LOCUS35721</name>
</gene>
<feature type="signal peptide" evidence="3">
    <location>
        <begin position="1"/>
        <end position="18"/>
    </location>
</feature>
<proteinExistence type="inferred from homology"/>
<dbReference type="AlphaFoldDB" id="A0A815N0B1"/>
<comment type="similarity">
    <text evidence="1">Belongs to the OBAP family.</text>
</comment>
<evidence type="ECO:0000313" key="4">
    <source>
        <dbReference type="EMBL" id="CAF1430048.1"/>
    </source>
</evidence>
<evidence type="ECO:0000313" key="5">
    <source>
        <dbReference type="Proteomes" id="UP000663828"/>
    </source>
</evidence>
<dbReference type="InterPro" id="IPR010686">
    <property type="entry name" value="OBAP-like"/>
</dbReference>
<evidence type="ECO:0000256" key="2">
    <source>
        <dbReference type="SAM" id="MobiDB-lite"/>
    </source>
</evidence>